<keyword evidence="2" id="KW-0482">Metalloprotease</keyword>
<keyword evidence="3" id="KW-1185">Reference proteome</keyword>
<dbReference type="RefSeq" id="WP_344313933.1">
    <property type="nucleotide sequence ID" value="NZ_BAAANY010000031.1"/>
</dbReference>
<dbReference type="PANTHER" id="PTHR39420">
    <property type="match status" value="1"/>
</dbReference>
<comment type="caution">
    <text evidence="2">The sequence shown here is derived from an EMBL/GenBank/DDBJ whole genome shotgun (WGS) entry which is preliminary data.</text>
</comment>
<gene>
    <name evidence="2" type="ORF">GCM10009765_63600</name>
</gene>
<feature type="region of interest" description="Disordered" evidence="1">
    <location>
        <begin position="381"/>
        <end position="412"/>
    </location>
</feature>
<keyword evidence="2" id="KW-0645">Protease</keyword>
<dbReference type="Proteomes" id="UP001500618">
    <property type="component" value="Unassembled WGS sequence"/>
</dbReference>
<evidence type="ECO:0000256" key="1">
    <source>
        <dbReference type="SAM" id="MobiDB-lite"/>
    </source>
</evidence>
<dbReference type="Gene3D" id="1.20.150.30">
    <property type="entry name" value="Zincin-like metallopeptidase, N-terminal domain"/>
    <property type="match status" value="1"/>
</dbReference>
<dbReference type="Pfam" id="PF10103">
    <property type="entry name" value="Zincin_2"/>
    <property type="match status" value="1"/>
</dbReference>
<dbReference type="InterPro" id="IPR018766">
    <property type="entry name" value="Zinicin_2"/>
</dbReference>
<protein>
    <submittedName>
        <fullName evidence="2">Zinc-dependent metalloprotease</fullName>
    </submittedName>
</protein>
<dbReference type="EMBL" id="BAAANY010000031">
    <property type="protein sequence ID" value="GAA1705596.1"/>
    <property type="molecule type" value="Genomic_DNA"/>
</dbReference>
<evidence type="ECO:0000313" key="2">
    <source>
        <dbReference type="EMBL" id="GAA1705596.1"/>
    </source>
</evidence>
<dbReference type="PANTHER" id="PTHR39420:SF2">
    <property type="entry name" value="HYDROLASE"/>
    <property type="match status" value="1"/>
</dbReference>
<accession>A0ABN2IIB1</accession>
<sequence length="412" mass="43834">MTTPPTPPGFPGMPDPNDPGQMQAFLAQLQQMFATAGTSDGPVNWTLAQQIAEQVARPTDRSLTAAERTSAADAIRLADVWIDPVTTLPSGARTTAAWTTLEWIGETLPVWKQLCDPVASRVVAATSGSLPEGMAEQLGPMRGLLDGIGGMAFGQQVGTGLGQLSAEVLTSSDIGVPLGPPGVAALLPANIDTFAEGLERSGDEVRLYVALREAAHQRLFEHVPWLRAHLLNSVDAYARGISVDREAIEDAMSSIDPEQLDPTNLESLQNSLAGGMFTPNDTPEQKAALARLETALALVEGWVTMIVEAAAGDRLPGLSALGEAFRRRRASGGPAEQTFATLVGLEMRPRKLREAAVLWKTLTEVRGVEGRDAIWGHPDLLPSSDDLDDPEAFVRGQDDDGLDGLADDLKNL</sequence>
<name>A0ABN2IIB1_9ACTN</name>
<dbReference type="NCBIfam" id="TIGR03624">
    <property type="entry name" value="putative hydrolase"/>
    <property type="match status" value="1"/>
</dbReference>
<dbReference type="GO" id="GO:0008237">
    <property type="term" value="F:metallopeptidase activity"/>
    <property type="evidence" value="ECO:0007669"/>
    <property type="project" value="UniProtKB-KW"/>
</dbReference>
<organism evidence="2 3">
    <name type="scientific">Fodinicola feengrottensis</name>
    <dbReference type="NCBI Taxonomy" id="435914"/>
    <lineage>
        <taxon>Bacteria</taxon>
        <taxon>Bacillati</taxon>
        <taxon>Actinomycetota</taxon>
        <taxon>Actinomycetes</taxon>
        <taxon>Mycobacteriales</taxon>
        <taxon>Fodinicola</taxon>
    </lineage>
</organism>
<dbReference type="InterPro" id="IPR042271">
    <property type="entry name" value="Zinicin_2_N"/>
</dbReference>
<dbReference type="SUPFAM" id="SSF55486">
    <property type="entry name" value="Metalloproteases ('zincins'), catalytic domain"/>
    <property type="match status" value="1"/>
</dbReference>
<proteinExistence type="predicted"/>
<reference evidence="2 3" key="1">
    <citation type="journal article" date="2019" name="Int. J. Syst. Evol. Microbiol.">
        <title>The Global Catalogue of Microorganisms (GCM) 10K type strain sequencing project: providing services to taxonomists for standard genome sequencing and annotation.</title>
        <authorList>
            <consortium name="The Broad Institute Genomics Platform"/>
            <consortium name="The Broad Institute Genome Sequencing Center for Infectious Disease"/>
            <person name="Wu L."/>
            <person name="Ma J."/>
        </authorList>
    </citation>
    <scope>NUCLEOTIDE SEQUENCE [LARGE SCALE GENOMIC DNA]</scope>
    <source>
        <strain evidence="2 3">JCM 14718</strain>
    </source>
</reference>
<evidence type="ECO:0000313" key="3">
    <source>
        <dbReference type="Proteomes" id="UP001500618"/>
    </source>
</evidence>
<keyword evidence="2" id="KW-0378">Hydrolase</keyword>